<feature type="binding site" evidence="9">
    <location>
        <position position="205"/>
    </location>
    <ligand>
        <name>1-deoxy-D-xylulose 5-phosphate</name>
        <dbReference type="ChEBI" id="CHEBI:57792"/>
    </ligand>
</feature>
<feature type="binding site" evidence="9">
    <location>
        <position position="110"/>
    </location>
    <ligand>
        <name>NADPH</name>
        <dbReference type="ChEBI" id="CHEBI:57783"/>
    </ligand>
</feature>
<evidence type="ECO:0000256" key="7">
    <source>
        <dbReference type="ARBA" id="ARBA00023229"/>
    </source>
</evidence>
<feature type="binding site" evidence="9">
    <location>
        <position position="136"/>
    </location>
    <ligand>
        <name>1-deoxy-D-xylulose 5-phosphate</name>
        <dbReference type="ChEBI" id="CHEBI:57792"/>
    </ligand>
</feature>
<comment type="caution">
    <text evidence="9">Lacks conserved residue(s) required for the propagation of feature annotation.</text>
</comment>
<comment type="cofactor">
    <cofactor evidence="9">
        <name>Mg(2+)</name>
        <dbReference type="ChEBI" id="CHEBI:18420"/>
    </cofactor>
    <cofactor evidence="9">
        <name>Mn(2+)</name>
        <dbReference type="ChEBI" id="CHEBI:29035"/>
    </cofactor>
</comment>
<comment type="pathway">
    <text evidence="1 9">Isoprenoid biosynthesis; isopentenyl diphosphate biosynthesis via DXP pathway; isopentenyl diphosphate from 1-deoxy-D-xylulose 5-phosphate: step 1/6.</text>
</comment>
<dbReference type="HAMAP" id="MF_00183">
    <property type="entry name" value="DXP_reductoisom"/>
    <property type="match status" value="1"/>
</dbReference>
<feature type="domain" description="1-deoxy-D-xylulose 5-phosphate reductoisomerase N-terminal" evidence="10">
    <location>
        <begin position="8"/>
        <end position="55"/>
    </location>
</feature>
<keyword evidence="4 9" id="KW-0521">NADP</keyword>
<keyword evidence="13" id="KW-0413">Isomerase</keyword>
<evidence type="ECO:0000256" key="9">
    <source>
        <dbReference type="HAMAP-Rule" id="MF_00183"/>
    </source>
</evidence>
<evidence type="ECO:0000256" key="8">
    <source>
        <dbReference type="ARBA" id="ARBA00048543"/>
    </source>
</evidence>
<dbReference type="Pfam" id="PF13288">
    <property type="entry name" value="DXPR_C"/>
    <property type="match status" value="1"/>
</dbReference>
<feature type="binding site" evidence="9">
    <location>
        <position position="160"/>
    </location>
    <ligand>
        <name>1-deoxy-D-xylulose 5-phosphate</name>
        <dbReference type="ChEBI" id="CHEBI:57792"/>
    </ligand>
</feature>
<evidence type="ECO:0000256" key="4">
    <source>
        <dbReference type="ARBA" id="ARBA00022857"/>
    </source>
</evidence>
<feature type="binding site" evidence="9">
    <location>
        <position position="108"/>
    </location>
    <ligand>
        <name>NADPH</name>
        <dbReference type="ChEBI" id="CHEBI:57783"/>
    </ligand>
</feature>
<sequence>MQTGKKRVLLLGASGSIGKSTLDVLRTFPDKFELTGFSVHSDIEFGEKIKTEFPKAFFYSTAADLSGTVKKLIEESNADIAVNGIAGSQGLRASVEVVNAGMDLALANKETIVTAGELIFEHAAETGSKIIPVDSEHAAVFNLIAAHKKENISRIIITASGGPFRNTPFEELKNMTANDALKHPTWNMGGKITIDSASLANKALEVIEAVKLFGVPACKITVTVHPQSIVHSMVQTLNGEVYAQMSPPDMRNPILNALSFEKMPIGYLPPLNFEKMLKLEFIPPRREDFPMLDLGFLAAEKLAAYPIAFNAANEQAVEAFFCGKIKFTDLAYIVQRVLDSDWTLKPSSYTEVYSLESKAKELAEKYITALA</sequence>
<dbReference type="InterPro" id="IPR013644">
    <property type="entry name" value="DXP_reductoisomerase_C"/>
</dbReference>
<dbReference type="EC" id="1.1.1.267" evidence="9"/>
<feature type="binding site" evidence="9">
    <location>
        <position position="202"/>
    </location>
    <ligand>
        <name>1-deoxy-D-xylulose 5-phosphate</name>
        <dbReference type="ChEBI" id="CHEBI:57792"/>
    </ligand>
</feature>
<feature type="domain" description="1-deoxy-D-xylulose 5-phosphate reductoisomerase N-terminal" evidence="10">
    <location>
        <begin position="68"/>
        <end position="116"/>
    </location>
</feature>
<feature type="binding site" evidence="9">
    <location>
        <position position="17"/>
    </location>
    <ligand>
        <name>NADPH</name>
        <dbReference type="ChEBI" id="CHEBI:57783"/>
    </ligand>
</feature>
<feature type="binding site" evidence="9">
    <location>
        <position position="15"/>
    </location>
    <ligand>
        <name>NADPH</name>
        <dbReference type="ChEBI" id="CHEBI:57783"/>
    </ligand>
</feature>
<keyword evidence="3 9" id="KW-0479">Metal-binding</keyword>
<feature type="binding site" evidence="9">
    <location>
        <position position="201"/>
    </location>
    <ligand>
        <name>1-deoxy-D-xylulose 5-phosphate</name>
        <dbReference type="ChEBI" id="CHEBI:57792"/>
    </ligand>
</feature>
<evidence type="ECO:0000256" key="5">
    <source>
        <dbReference type="ARBA" id="ARBA00023002"/>
    </source>
</evidence>
<dbReference type="Pfam" id="PF08436">
    <property type="entry name" value="DXP_redisom_C"/>
    <property type="match status" value="1"/>
</dbReference>
<feature type="domain" description="DXP reductoisomerase C-terminal" evidence="12">
    <location>
        <begin position="245"/>
        <end position="361"/>
    </location>
</feature>
<comment type="similarity">
    <text evidence="2 9">Belongs to the DXR family.</text>
</comment>
<dbReference type="Gene3D" id="3.40.50.720">
    <property type="entry name" value="NAD(P)-binding Rossmann-like Domain"/>
    <property type="match status" value="2"/>
</dbReference>
<evidence type="ECO:0000313" key="14">
    <source>
        <dbReference type="Proteomes" id="UP000593915"/>
    </source>
</evidence>
<dbReference type="InterPro" id="IPR003821">
    <property type="entry name" value="DXP_reductoisomerase"/>
</dbReference>
<dbReference type="AlphaFoldDB" id="A0A7S6WMK3"/>
<evidence type="ECO:0000313" key="13">
    <source>
        <dbReference type="EMBL" id="QOW59954.1"/>
    </source>
</evidence>
<dbReference type="SUPFAM" id="SSF55347">
    <property type="entry name" value="Glyceraldehyde-3-phosphate dehydrogenase-like, C-terminal domain"/>
    <property type="match status" value="1"/>
</dbReference>
<dbReference type="GO" id="GO:0030145">
    <property type="term" value="F:manganese ion binding"/>
    <property type="evidence" value="ECO:0007669"/>
    <property type="project" value="TreeGrafter"/>
</dbReference>
<evidence type="ECO:0000259" key="10">
    <source>
        <dbReference type="Pfam" id="PF02670"/>
    </source>
</evidence>
<dbReference type="SUPFAM" id="SSF51735">
    <property type="entry name" value="NAD(P)-binding Rossmann-fold domains"/>
    <property type="match status" value="1"/>
</dbReference>
<dbReference type="RefSeq" id="WP_020965922.1">
    <property type="nucleotide sequence ID" value="NZ_CP061839.1"/>
</dbReference>
<name>A0A7S6WMK3_9SPIR</name>
<dbReference type="Pfam" id="PF02670">
    <property type="entry name" value="DXP_reductoisom"/>
    <property type="match status" value="2"/>
</dbReference>
<feature type="binding site" evidence="9">
    <location>
        <position position="189"/>
    </location>
    <ligand>
        <name>NADPH</name>
        <dbReference type="ChEBI" id="CHEBI:57783"/>
    </ligand>
</feature>
<evidence type="ECO:0000256" key="6">
    <source>
        <dbReference type="ARBA" id="ARBA00023211"/>
    </source>
</evidence>
<comment type="catalytic activity">
    <reaction evidence="8">
        <text>2-C-methyl-D-erythritol 4-phosphate + NADP(+) = 1-deoxy-D-xylulose 5-phosphate + NADPH + H(+)</text>
        <dbReference type="Rhea" id="RHEA:13717"/>
        <dbReference type="ChEBI" id="CHEBI:15378"/>
        <dbReference type="ChEBI" id="CHEBI:57783"/>
        <dbReference type="ChEBI" id="CHEBI:57792"/>
        <dbReference type="ChEBI" id="CHEBI:58262"/>
        <dbReference type="ChEBI" id="CHEBI:58349"/>
        <dbReference type="EC" id="1.1.1.267"/>
    </reaction>
    <physiologicalReaction direction="right-to-left" evidence="8">
        <dbReference type="Rhea" id="RHEA:13719"/>
    </physiologicalReaction>
</comment>
<dbReference type="InterPro" id="IPR026877">
    <property type="entry name" value="DXPR_C"/>
</dbReference>
<protein>
    <recommendedName>
        <fullName evidence="9">1-deoxy-D-xylulose 5-phosphate reductoisomerase</fullName>
        <shortName evidence="9">DXP reductoisomerase</shortName>
        <ecNumber evidence="9">1.1.1.267</ecNumber>
    </recommendedName>
    <alternativeName>
        <fullName evidence="9">1-deoxyxylulose-5-phosphate reductoisomerase</fullName>
    </alternativeName>
    <alternativeName>
        <fullName evidence="9">2-C-methyl-D-erythritol 4-phosphate synthase</fullName>
    </alternativeName>
</protein>
<evidence type="ECO:0000259" key="11">
    <source>
        <dbReference type="Pfam" id="PF08436"/>
    </source>
</evidence>
<dbReference type="PANTHER" id="PTHR30525:SF0">
    <property type="entry name" value="1-DEOXY-D-XYLULOSE 5-PHOSPHATE REDUCTOISOMERASE, CHLOROPLASTIC"/>
    <property type="match status" value="1"/>
</dbReference>
<organism evidence="13 14">
    <name type="scientific">Treponema pedis</name>
    <dbReference type="NCBI Taxonomy" id="409322"/>
    <lineage>
        <taxon>Bacteria</taxon>
        <taxon>Pseudomonadati</taxon>
        <taxon>Spirochaetota</taxon>
        <taxon>Spirochaetia</taxon>
        <taxon>Spirochaetales</taxon>
        <taxon>Treponemataceae</taxon>
        <taxon>Treponema</taxon>
    </lineage>
</organism>
<dbReference type="PANTHER" id="PTHR30525">
    <property type="entry name" value="1-DEOXY-D-XYLULOSE 5-PHOSPHATE REDUCTOISOMERASE"/>
    <property type="match status" value="1"/>
</dbReference>
<reference evidence="13 14" key="1">
    <citation type="submission" date="2020-09" db="EMBL/GenBank/DDBJ databases">
        <title>Characterization of Treponema spp. from bovine digital dermatitis in Korea.</title>
        <authorList>
            <person name="Espiritu H.M."/>
            <person name="Cho Y.I."/>
            <person name="Mamuad L."/>
        </authorList>
    </citation>
    <scope>NUCLEOTIDE SEQUENCE [LARGE SCALE GENOMIC DNA]</scope>
    <source>
        <strain evidence="13 14">KS1</strain>
    </source>
</reference>
<feature type="domain" description="1-deoxy-D-xylulose 5-phosphate reductoisomerase C-terminal" evidence="11">
    <location>
        <begin position="130"/>
        <end position="213"/>
    </location>
</feature>
<dbReference type="SUPFAM" id="SSF69055">
    <property type="entry name" value="1-deoxy-D-xylulose-5-phosphate reductoisomerase, C-terminal domain"/>
    <property type="match status" value="1"/>
</dbReference>
<feature type="binding site" evidence="9">
    <location>
        <position position="135"/>
    </location>
    <ligand>
        <name>1-deoxy-D-xylulose 5-phosphate</name>
        <dbReference type="ChEBI" id="CHEBI:57792"/>
    </ligand>
</feature>
<dbReference type="PIRSF" id="PIRSF006205">
    <property type="entry name" value="Dxp_reductismrs"/>
    <property type="match status" value="1"/>
</dbReference>
<feature type="binding site" evidence="9">
    <location>
        <position position="134"/>
    </location>
    <ligand>
        <name>Mn(2+)</name>
        <dbReference type="ChEBI" id="CHEBI:29035"/>
    </ligand>
</feature>
<comment type="function">
    <text evidence="9">Catalyzes the NADPH-dependent rearrangement and reduction of 1-deoxy-D-xylulose-5-phosphate (DXP) to 2-C-methyl-D-erythritol 4-phosphate (MEP).</text>
</comment>
<gene>
    <name evidence="9" type="primary">dxr</name>
    <name evidence="13" type="ORF">IFE08_08785</name>
</gene>
<keyword evidence="7 9" id="KW-0414">Isoprene biosynthesis</keyword>
<evidence type="ECO:0000256" key="3">
    <source>
        <dbReference type="ARBA" id="ARBA00022723"/>
    </source>
</evidence>
<dbReference type="InterPro" id="IPR013512">
    <property type="entry name" value="DXP_reductoisomerase_N"/>
</dbReference>
<dbReference type="Gene3D" id="1.10.1740.10">
    <property type="match status" value="1"/>
</dbReference>
<keyword evidence="9" id="KW-0460">Magnesium</keyword>
<dbReference type="EMBL" id="CP061839">
    <property type="protein sequence ID" value="QOW59954.1"/>
    <property type="molecule type" value="Genomic_DNA"/>
</dbReference>
<evidence type="ECO:0000256" key="2">
    <source>
        <dbReference type="ARBA" id="ARBA00006825"/>
    </source>
</evidence>
<evidence type="ECO:0000259" key="12">
    <source>
        <dbReference type="Pfam" id="PF13288"/>
    </source>
</evidence>
<dbReference type="UniPathway" id="UPA00056">
    <property type="reaction ID" value="UER00092"/>
</dbReference>
<accession>A0A7S6WMK3</accession>
<dbReference type="GO" id="GO:0051484">
    <property type="term" value="P:isopentenyl diphosphate biosynthetic process, methylerythritol 4-phosphate pathway involved in terpenoid biosynthetic process"/>
    <property type="evidence" value="ECO:0007669"/>
    <property type="project" value="TreeGrafter"/>
</dbReference>
<proteinExistence type="inferred from homology"/>
<feature type="binding site" evidence="9">
    <location>
        <position position="183"/>
    </location>
    <ligand>
        <name>1-deoxy-D-xylulose 5-phosphate</name>
        <dbReference type="ChEBI" id="CHEBI:57792"/>
    </ligand>
</feature>
<feature type="binding site" evidence="9">
    <location>
        <position position="109"/>
    </location>
    <ligand>
        <name>1-deoxy-D-xylulose 5-phosphate</name>
        <dbReference type="ChEBI" id="CHEBI:57792"/>
    </ligand>
</feature>
<dbReference type="Proteomes" id="UP000593915">
    <property type="component" value="Chromosome"/>
</dbReference>
<dbReference type="GO" id="GO:0016853">
    <property type="term" value="F:isomerase activity"/>
    <property type="evidence" value="ECO:0007669"/>
    <property type="project" value="UniProtKB-KW"/>
</dbReference>
<dbReference type="GO" id="GO:0030604">
    <property type="term" value="F:1-deoxy-D-xylulose-5-phosphate reductoisomerase activity"/>
    <property type="evidence" value="ECO:0007669"/>
    <property type="project" value="UniProtKB-UniRule"/>
</dbReference>
<evidence type="ECO:0000256" key="1">
    <source>
        <dbReference type="ARBA" id="ARBA00005094"/>
    </source>
</evidence>
<keyword evidence="6 9" id="KW-0464">Manganese</keyword>
<dbReference type="GeneID" id="301090630"/>
<feature type="binding site" evidence="9">
    <location>
        <position position="136"/>
    </location>
    <ligand>
        <name>Mn(2+)</name>
        <dbReference type="ChEBI" id="CHEBI:29035"/>
    </ligand>
</feature>
<keyword evidence="5 9" id="KW-0560">Oxidoreductase</keyword>
<dbReference type="InterPro" id="IPR036169">
    <property type="entry name" value="DXPR_C_sf"/>
</dbReference>
<dbReference type="GO" id="GO:0070402">
    <property type="term" value="F:NADPH binding"/>
    <property type="evidence" value="ECO:0007669"/>
    <property type="project" value="InterPro"/>
</dbReference>
<dbReference type="InterPro" id="IPR036291">
    <property type="entry name" value="NAD(P)-bd_dom_sf"/>
</dbReference>
<feature type="binding site" evidence="9">
    <location>
        <position position="196"/>
    </location>
    <ligand>
        <name>1-deoxy-D-xylulose 5-phosphate</name>
        <dbReference type="ChEBI" id="CHEBI:57792"/>
    </ligand>
</feature>
<feature type="binding site" evidence="9">
    <location>
        <position position="16"/>
    </location>
    <ligand>
        <name>NADPH</name>
        <dbReference type="ChEBI" id="CHEBI:57783"/>
    </ligand>
</feature>
<feature type="binding site" evidence="9">
    <location>
        <position position="205"/>
    </location>
    <ligand>
        <name>Mn(2+)</name>
        <dbReference type="ChEBI" id="CHEBI:29035"/>
    </ligand>
</feature>